<dbReference type="Pfam" id="PF02653">
    <property type="entry name" value="BPD_transp_2"/>
    <property type="match status" value="1"/>
</dbReference>
<evidence type="ECO:0000256" key="3">
    <source>
        <dbReference type="ARBA" id="ARBA00022475"/>
    </source>
</evidence>
<evidence type="ECO:0000256" key="1">
    <source>
        <dbReference type="ARBA" id="ARBA00004651"/>
    </source>
</evidence>
<keyword evidence="3" id="KW-1003">Cell membrane</keyword>
<comment type="subcellular location">
    <subcellularLocation>
        <location evidence="1">Cell membrane</location>
        <topology evidence="1">Multi-pass membrane protein</topology>
    </subcellularLocation>
</comment>
<feature type="transmembrane region" description="Helical" evidence="9">
    <location>
        <begin position="69"/>
        <end position="88"/>
    </location>
</feature>
<feature type="transmembrane region" description="Helical" evidence="9">
    <location>
        <begin position="265"/>
        <end position="285"/>
    </location>
</feature>
<evidence type="ECO:0000313" key="10">
    <source>
        <dbReference type="EMBL" id="GJE68019.1"/>
    </source>
</evidence>
<comment type="similarity">
    <text evidence="8">Belongs to the binding-protein-dependent transport system permease family. LivHM subfamily.</text>
</comment>
<evidence type="ECO:0000256" key="4">
    <source>
        <dbReference type="ARBA" id="ARBA00022692"/>
    </source>
</evidence>
<dbReference type="InterPro" id="IPR052157">
    <property type="entry name" value="BCAA_transport_permease"/>
</dbReference>
<comment type="caution">
    <text evidence="10">The sequence shown here is derived from an EMBL/GenBank/DDBJ whole genome shotgun (WGS) entry which is preliminary data.</text>
</comment>
<evidence type="ECO:0000256" key="6">
    <source>
        <dbReference type="ARBA" id="ARBA00022989"/>
    </source>
</evidence>
<dbReference type="InterPro" id="IPR001851">
    <property type="entry name" value="ABC_transp_permease"/>
</dbReference>
<evidence type="ECO:0000256" key="2">
    <source>
        <dbReference type="ARBA" id="ARBA00022448"/>
    </source>
</evidence>
<keyword evidence="5" id="KW-0029">Amino-acid transport</keyword>
<keyword evidence="2" id="KW-0813">Transport</keyword>
<keyword evidence="4 9" id="KW-0812">Transmembrane</keyword>
<sequence length="292" mass="31053">MDIFLQVLFSGLTVGAMYAAGSISLSLLWSSMGMLNLANSSFIAIGGYAAYFCMTILGASWVFAIPLAIVSGAVAGYLFYHLVVRWLFVRPDFAINIIISTVAVAALVENVILNAFGPEARRQPFQIPGGMPIGGAFLPFQTLLTLVMAMLLLALVLWIMKRTRTGLVIRAVAQQRDAAQLMGIDVSSSFARAMMLAATVGTVSGVLVTASTQLFPATGFDATVKALVICIIAGLGNIRASILMAFVLGIFEIAIQYIFGQRFGFPAMLGLVIVVLIVSPVGLFGKQTVTRV</sequence>
<gene>
    <name evidence="10" type="primary">livH_4</name>
    <name evidence="10" type="ORF">LNAOJCKE_5255</name>
</gene>
<evidence type="ECO:0000313" key="11">
    <source>
        <dbReference type="Proteomes" id="UP001055039"/>
    </source>
</evidence>
<dbReference type="EMBL" id="BPRC01000040">
    <property type="protein sequence ID" value="GJE68019.1"/>
    <property type="molecule type" value="Genomic_DNA"/>
</dbReference>
<feature type="transmembrane region" description="Helical" evidence="9">
    <location>
        <begin position="95"/>
        <end position="116"/>
    </location>
</feature>
<evidence type="ECO:0000256" key="7">
    <source>
        <dbReference type="ARBA" id="ARBA00023136"/>
    </source>
</evidence>
<protein>
    <submittedName>
        <fullName evidence="10">High-affinity branched-chain amino acid transport system permease protein LivH</fullName>
    </submittedName>
</protein>
<feature type="transmembrane region" description="Helical" evidence="9">
    <location>
        <begin position="6"/>
        <end position="29"/>
    </location>
</feature>
<dbReference type="RefSeq" id="WP_238228895.1">
    <property type="nucleotide sequence ID" value="NZ_BAAADH010000058.1"/>
</dbReference>
<reference evidence="10" key="2">
    <citation type="submission" date="2021-08" db="EMBL/GenBank/DDBJ databases">
        <authorList>
            <person name="Tani A."/>
            <person name="Ola A."/>
            <person name="Ogura Y."/>
            <person name="Katsura K."/>
            <person name="Hayashi T."/>
        </authorList>
    </citation>
    <scope>NUCLEOTIDE SEQUENCE</scope>
    <source>
        <strain evidence="10">NBRC 15686</strain>
    </source>
</reference>
<organism evidence="10 11">
    <name type="scientific">Methylorubrum aminovorans</name>
    <dbReference type="NCBI Taxonomy" id="269069"/>
    <lineage>
        <taxon>Bacteria</taxon>
        <taxon>Pseudomonadati</taxon>
        <taxon>Pseudomonadota</taxon>
        <taxon>Alphaproteobacteria</taxon>
        <taxon>Hyphomicrobiales</taxon>
        <taxon>Methylobacteriaceae</taxon>
        <taxon>Methylorubrum</taxon>
    </lineage>
</organism>
<evidence type="ECO:0000256" key="5">
    <source>
        <dbReference type="ARBA" id="ARBA00022970"/>
    </source>
</evidence>
<keyword evidence="11" id="KW-1185">Reference proteome</keyword>
<accession>A0ABQ4UL76</accession>
<reference evidence="10" key="1">
    <citation type="journal article" date="2021" name="Front. Microbiol.">
        <title>Comprehensive Comparative Genomics and Phenotyping of Methylobacterium Species.</title>
        <authorList>
            <person name="Alessa O."/>
            <person name="Ogura Y."/>
            <person name="Fujitani Y."/>
            <person name="Takami H."/>
            <person name="Hayashi T."/>
            <person name="Sahin N."/>
            <person name="Tani A."/>
        </authorList>
    </citation>
    <scope>NUCLEOTIDE SEQUENCE</scope>
    <source>
        <strain evidence="10">NBRC 15686</strain>
    </source>
</reference>
<name>A0ABQ4UL76_9HYPH</name>
<dbReference type="PANTHER" id="PTHR11795:SF447">
    <property type="entry name" value="ABC TRANSPORTER PERMEASE PROTEIN"/>
    <property type="match status" value="1"/>
</dbReference>
<proteinExistence type="inferred from homology"/>
<keyword evidence="6 9" id="KW-1133">Transmembrane helix</keyword>
<keyword evidence="7 9" id="KW-0472">Membrane</keyword>
<evidence type="ECO:0000256" key="8">
    <source>
        <dbReference type="ARBA" id="ARBA00037998"/>
    </source>
</evidence>
<evidence type="ECO:0000256" key="9">
    <source>
        <dbReference type="SAM" id="Phobius"/>
    </source>
</evidence>
<feature type="transmembrane region" description="Helical" evidence="9">
    <location>
        <begin position="136"/>
        <end position="160"/>
    </location>
</feature>
<dbReference type="Proteomes" id="UP001055039">
    <property type="component" value="Unassembled WGS sequence"/>
</dbReference>
<dbReference type="PANTHER" id="PTHR11795">
    <property type="entry name" value="BRANCHED-CHAIN AMINO ACID TRANSPORT SYSTEM PERMEASE PROTEIN LIVH"/>
    <property type="match status" value="1"/>
</dbReference>
<dbReference type="CDD" id="cd06582">
    <property type="entry name" value="TM_PBP1_LivH_like"/>
    <property type="match status" value="1"/>
</dbReference>